<keyword evidence="3" id="KW-0418">Kinase</keyword>
<feature type="domain" description="Carbohydrate kinase PfkB" evidence="4">
    <location>
        <begin position="7"/>
        <end position="295"/>
    </location>
</feature>
<evidence type="ECO:0000313" key="6">
    <source>
        <dbReference type="Proteomes" id="UP000068447"/>
    </source>
</evidence>
<evidence type="ECO:0000256" key="1">
    <source>
        <dbReference type="ARBA" id="ARBA00010688"/>
    </source>
</evidence>
<comment type="similarity">
    <text evidence="1">Belongs to the carbohydrate kinase PfkB family.</text>
</comment>
<dbReference type="GO" id="GO:0008673">
    <property type="term" value="F:2-dehydro-3-deoxygluconokinase activity"/>
    <property type="evidence" value="ECO:0007669"/>
    <property type="project" value="TreeGrafter"/>
</dbReference>
<name>A0A0U3ASX0_9ALTE</name>
<dbReference type="OrthoDB" id="9776822at2"/>
<organism evidence="5 6">
    <name type="scientific">Lacimicrobium alkaliphilum</name>
    <dbReference type="NCBI Taxonomy" id="1526571"/>
    <lineage>
        <taxon>Bacteria</taxon>
        <taxon>Pseudomonadati</taxon>
        <taxon>Pseudomonadota</taxon>
        <taxon>Gammaproteobacteria</taxon>
        <taxon>Alteromonadales</taxon>
        <taxon>Alteromonadaceae</taxon>
        <taxon>Lacimicrobium</taxon>
    </lineage>
</organism>
<evidence type="ECO:0000313" key="5">
    <source>
        <dbReference type="EMBL" id="ALS97183.1"/>
    </source>
</evidence>
<reference evidence="5 6" key="1">
    <citation type="submission" date="2015-12" db="EMBL/GenBank/DDBJ databases">
        <title>Complete genome of Lacimicrobium alkaliphilum KCTC 32984.</title>
        <authorList>
            <person name="Kim S.-G."/>
            <person name="Lee Y.-J."/>
        </authorList>
    </citation>
    <scope>NUCLEOTIDE SEQUENCE [LARGE SCALE GENOMIC DNA]</scope>
    <source>
        <strain evidence="5 6">YelD216</strain>
    </source>
</reference>
<dbReference type="Pfam" id="PF00294">
    <property type="entry name" value="PfkB"/>
    <property type="match status" value="1"/>
</dbReference>
<dbReference type="InterPro" id="IPR011611">
    <property type="entry name" value="PfkB_dom"/>
</dbReference>
<dbReference type="Gene3D" id="3.40.1190.20">
    <property type="match status" value="1"/>
</dbReference>
<dbReference type="RefSeq" id="WP_062475770.1">
    <property type="nucleotide sequence ID" value="NZ_CP013650.1"/>
</dbReference>
<dbReference type="InterPro" id="IPR002173">
    <property type="entry name" value="Carboh/pur_kinase_PfkB_CS"/>
</dbReference>
<gene>
    <name evidence="5" type="ORF">AT746_02070</name>
</gene>
<sequence length="310" mass="34600">MKRILFFGEAMLEQSARGISFGGDTLNTAIYLARLTGRENVKVGYATALGTDDDSDSLLYQWQQEGLDLSLVRRLADKLPGRYRINTSADGERHFQYWRDDSAARFYFNIDSTPMEQALAHKQWDFLYVSGISLAILPDAHKERLLELISSFRQAGGKLIFDNNYRPQLWQQSQACLWYARIMAQTDLALLTDEDEFAIYGEQQLAQIISRCMALKIPEAVIKRGGSKALVLDKSDLCEVPAQRVEPVVDTSAAGDAFAAGFLSLWLQNASGQQAAKAGHKLAARVIQYPGAIIAPEQMSDLTQLFIAEH</sequence>
<dbReference type="GO" id="GO:0006974">
    <property type="term" value="P:DNA damage response"/>
    <property type="evidence" value="ECO:0007669"/>
    <property type="project" value="TreeGrafter"/>
</dbReference>
<accession>A0A0U3ASX0</accession>
<protein>
    <recommendedName>
        <fullName evidence="4">Carbohydrate kinase PfkB domain-containing protein</fullName>
    </recommendedName>
</protein>
<dbReference type="AlphaFoldDB" id="A0A0U3ASX0"/>
<proteinExistence type="inferred from homology"/>
<dbReference type="InterPro" id="IPR029056">
    <property type="entry name" value="Ribokinase-like"/>
</dbReference>
<evidence type="ECO:0000256" key="3">
    <source>
        <dbReference type="ARBA" id="ARBA00022777"/>
    </source>
</evidence>
<dbReference type="STRING" id="1526571.AT746_02070"/>
<dbReference type="Proteomes" id="UP000068447">
    <property type="component" value="Chromosome"/>
</dbReference>
<dbReference type="GO" id="GO:0019698">
    <property type="term" value="P:D-galacturonate catabolic process"/>
    <property type="evidence" value="ECO:0007669"/>
    <property type="project" value="TreeGrafter"/>
</dbReference>
<dbReference type="InterPro" id="IPR050306">
    <property type="entry name" value="PfkB_Carbo_kinase"/>
</dbReference>
<dbReference type="PROSITE" id="PS00584">
    <property type="entry name" value="PFKB_KINASES_2"/>
    <property type="match status" value="1"/>
</dbReference>
<dbReference type="EMBL" id="CP013650">
    <property type="protein sequence ID" value="ALS97183.1"/>
    <property type="molecule type" value="Genomic_DNA"/>
</dbReference>
<evidence type="ECO:0000259" key="4">
    <source>
        <dbReference type="Pfam" id="PF00294"/>
    </source>
</evidence>
<dbReference type="GO" id="GO:0005829">
    <property type="term" value="C:cytosol"/>
    <property type="evidence" value="ECO:0007669"/>
    <property type="project" value="TreeGrafter"/>
</dbReference>
<keyword evidence="2" id="KW-0808">Transferase</keyword>
<dbReference type="KEGG" id="lal:AT746_02070"/>
<dbReference type="PANTHER" id="PTHR43085">
    <property type="entry name" value="HEXOKINASE FAMILY MEMBER"/>
    <property type="match status" value="1"/>
</dbReference>
<dbReference type="GO" id="GO:0042840">
    <property type="term" value="P:D-glucuronate catabolic process"/>
    <property type="evidence" value="ECO:0007669"/>
    <property type="project" value="TreeGrafter"/>
</dbReference>
<dbReference type="PANTHER" id="PTHR43085:SF15">
    <property type="entry name" value="2-DEHYDRO-3-DEOXYGLUCONOKINASE"/>
    <property type="match status" value="1"/>
</dbReference>
<dbReference type="CDD" id="cd01166">
    <property type="entry name" value="KdgK"/>
    <property type="match status" value="1"/>
</dbReference>
<dbReference type="SUPFAM" id="SSF53613">
    <property type="entry name" value="Ribokinase-like"/>
    <property type="match status" value="1"/>
</dbReference>
<evidence type="ECO:0000256" key="2">
    <source>
        <dbReference type="ARBA" id="ARBA00022679"/>
    </source>
</evidence>
<keyword evidence="6" id="KW-1185">Reference proteome</keyword>